<evidence type="ECO:0000256" key="4">
    <source>
        <dbReference type="ARBA" id="ARBA00022692"/>
    </source>
</evidence>
<keyword evidence="10" id="KW-1185">Reference proteome</keyword>
<evidence type="ECO:0008006" key="11">
    <source>
        <dbReference type="Google" id="ProtNLM"/>
    </source>
</evidence>
<comment type="similarity">
    <text evidence="2">Belongs to the MreD family.</text>
</comment>
<dbReference type="Proteomes" id="UP000182190">
    <property type="component" value="Unassembled WGS sequence"/>
</dbReference>
<reference evidence="9" key="1">
    <citation type="submission" date="2019-10" db="EMBL/GenBank/DDBJ databases">
        <authorList>
            <consortium name="Genoscope - CEA"/>
            <person name="William W."/>
        </authorList>
    </citation>
    <scope>NUCLEOTIDE SEQUENCE [LARGE SCALE GENOMIC DNA]</scope>
    <source>
        <strain evidence="9">BBR_PRJEB10994</strain>
    </source>
</reference>
<dbReference type="GO" id="GO:0008360">
    <property type="term" value="P:regulation of cell shape"/>
    <property type="evidence" value="ECO:0007669"/>
    <property type="project" value="UniProtKB-KW"/>
</dbReference>
<feature type="transmembrane region" description="Helical" evidence="8">
    <location>
        <begin position="32"/>
        <end position="48"/>
    </location>
</feature>
<keyword evidence="3" id="KW-1003">Cell membrane</keyword>
<dbReference type="NCBIfam" id="TIGR03426">
    <property type="entry name" value="shape_MreD"/>
    <property type="match status" value="1"/>
</dbReference>
<evidence type="ECO:0000256" key="2">
    <source>
        <dbReference type="ARBA" id="ARBA00007776"/>
    </source>
</evidence>
<comment type="caution">
    <text evidence="9">The sequence shown here is derived from an EMBL/GenBank/DDBJ whole genome shotgun (WGS) entry which is preliminary data.</text>
</comment>
<dbReference type="AlphaFoldDB" id="A0A7Z9BHI1"/>
<evidence type="ECO:0000256" key="7">
    <source>
        <dbReference type="ARBA" id="ARBA00023136"/>
    </source>
</evidence>
<comment type="subcellular location">
    <subcellularLocation>
        <location evidence="1">Cell membrane</location>
        <topology evidence="1">Multi-pass membrane protein</topology>
    </subcellularLocation>
</comment>
<evidence type="ECO:0000256" key="8">
    <source>
        <dbReference type="SAM" id="Phobius"/>
    </source>
</evidence>
<evidence type="ECO:0000256" key="1">
    <source>
        <dbReference type="ARBA" id="ARBA00004651"/>
    </source>
</evidence>
<dbReference type="RefSeq" id="WP_197046482.1">
    <property type="nucleotide sequence ID" value="NZ_LR735026.1"/>
</dbReference>
<feature type="transmembrane region" description="Helical" evidence="8">
    <location>
        <begin position="7"/>
        <end position="26"/>
    </location>
</feature>
<keyword evidence="4 8" id="KW-0812">Transmembrane</keyword>
<evidence type="ECO:0000256" key="5">
    <source>
        <dbReference type="ARBA" id="ARBA00022960"/>
    </source>
</evidence>
<proteinExistence type="inferred from homology"/>
<keyword evidence="7 8" id="KW-0472">Membrane</keyword>
<dbReference type="GO" id="GO:0005886">
    <property type="term" value="C:plasma membrane"/>
    <property type="evidence" value="ECO:0007669"/>
    <property type="project" value="UniProtKB-SubCell"/>
</dbReference>
<feature type="transmembrane region" description="Helical" evidence="8">
    <location>
        <begin position="105"/>
        <end position="125"/>
    </location>
</feature>
<sequence length="179" mass="20531">MFFKPYQVLNLIITLLSLLVCMWLSLVRIPGLELFGITPNWVLIWLVSWSIKRSLLEAVVGGLCCGLMLDGLTVAEPSHIFPFMIVGVLTVFIYKRIIKKIQEDFISVALIVFGMAILVELIRSLQLINFKLSDFNHFWQHQQRAALSTAILSSLWAPVIYLPLNRWWAFIKPSNQLKS</sequence>
<evidence type="ECO:0000313" key="10">
    <source>
        <dbReference type="Proteomes" id="UP000182190"/>
    </source>
</evidence>
<dbReference type="Pfam" id="PF04093">
    <property type="entry name" value="MreD"/>
    <property type="match status" value="1"/>
</dbReference>
<feature type="transmembrane region" description="Helical" evidence="8">
    <location>
        <begin position="145"/>
        <end position="164"/>
    </location>
</feature>
<dbReference type="EMBL" id="CZCS02000009">
    <property type="protein sequence ID" value="VXD13321.1"/>
    <property type="molecule type" value="Genomic_DNA"/>
</dbReference>
<evidence type="ECO:0000256" key="3">
    <source>
        <dbReference type="ARBA" id="ARBA00022475"/>
    </source>
</evidence>
<feature type="transmembrane region" description="Helical" evidence="8">
    <location>
        <begin position="80"/>
        <end position="98"/>
    </location>
</feature>
<accession>A0A7Z9BHI1</accession>
<keyword evidence="5" id="KW-0133">Cell shape</keyword>
<dbReference type="InterPro" id="IPR007227">
    <property type="entry name" value="Cell_shape_determining_MreD"/>
</dbReference>
<organism evidence="9 10">
    <name type="scientific">Planktothrix paucivesiculata PCC 9631</name>
    <dbReference type="NCBI Taxonomy" id="671071"/>
    <lineage>
        <taxon>Bacteria</taxon>
        <taxon>Bacillati</taxon>
        <taxon>Cyanobacteriota</taxon>
        <taxon>Cyanophyceae</taxon>
        <taxon>Oscillatoriophycideae</taxon>
        <taxon>Oscillatoriales</taxon>
        <taxon>Microcoleaceae</taxon>
        <taxon>Planktothrix</taxon>
    </lineage>
</organism>
<gene>
    <name evidence="9" type="ORF">PL9631_1060403</name>
</gene>
<evidence type="ECO:0000313" key="9">
    <source>
        <dbReference type="EMBL" id="VXD13321.1"/>
    </source>
</evidence>
<protein>
    <recommendedName>
        <fullName evidence="11">Rod shape-determining protein MreD</fullName>
    </recommendedName>
</protein>
<keyword evidence="6 8" id="KW-1133">Transmembrane helix</keyword>
<name>A0A7Z9BHI1_9CYAN</name>
<evidence type="ECO:0000256" key="6">
    <source>
        <dbReference type="ARBA" id="ARBA00022989"/>
    </source>
</evidence>